<dbReference type="EMBL" id="BAABKM010000001">
    <property type="protein sequence ID" value="GAA4690806.1"/>
    <property type="molecule type" value="Genomic_DNA"/>
</dbReference>
<evidence type="ECO:0000256" key="4">
    <source>
        <dbReference type="ARBA" id="ARBA00022475"/>
    </source>
</evidence>
<evidence type="ECO:0000256" key="7">
    <source>
        <dbReference type="ARBA" id="ARBA00022989"/>
    </source>
</evidence>
<feature type="transmembrane region" description="Helical" evidence="9">
    <location>
        <begin position="201"/>
        <end position="223"/>
    </location>
</feature>
<keyword evidence="8 9" id="KW-0472">Membrane</keyword>
<proteinExistence type="inferred from homology"/>
<comment type="caution">
    <text evidence="11">The sequence shown here is derived from an EMBL/GenBank/DDBJ whole genome shotgun (WGS) entry which is preliminary data.</text>
</comment>
<evidence type="ECO:0000259" key="10">
    <source>
        <dbReference type="PROSITE" id="PS51012"/>
    </source>
</evidence>
<keyword evidence="12" id="KW-1185">Reference proteome</keyword>
<keyword evidence="5" id="KW-0997">Cell inner membrane</keyword>
<evidence type="ECO:0000256" key="1">
    <source>
        <dbReference type="ARBA" id="ARBA00004429"/>
    </source>
</evidence>
<evidence type="ECO:0000256" key="6">
    <source>
        <dbReference type="ARBA" id="ARBA00022692"/>
    </source>
</evidence>
<name>A0ABP8WJV2_9ACTN</name>
<evidence type="ECO:0000256" key="3">
    <source>
        <dbReference type="ARBA" id="ARBA00022448"/>
    </source>
</evidence>
<feature type="transmembrane region" description="Helical" evidence="9">
    <location>
        <begin position="259"/>
        <end position="278"/>
    </location>
</feature>
<evidence type="ECO:0000313" key="11">
    <source>
        <dbReference type="EMBL" id="GAA4690806.1"/>
    </source>
</evidence>
<feature type="domain" description="ABC transmembrane type-2" evidence="10">
    <location>
        <begin position="58"/>
        <end position="280"/>
    </location>
</feature>
<keyword evidence="4 9" id="KW-1003">Cell membrane</keyword>
<keyword evidence="7 9" id="KW-1133">Transmembrane helix</keyword>
<dbReference type="InterPro" id="IPR047817">
    <property type="entry name" value="ABC2_TM_bact-type"/>
</dbReference>
<dbReference type="Pfam" id="PF01061">
    <property type="entry name" value="ABC2_membrane"/>
    <property type="match status" value="1"/>
</dbReference>
<keyword evidence="6 9" id="KW-0812">Transmembrane</keyword>
<accession>A0ABP8WJV2</accession>
<evidence type="ECO:0000256" key="2">
    <source>
        <dbReference type="ARBA" id="ARBA00007783"/>
    </source>
</evidence>
<keyword evidence="3 9" id="KW-0813">Transport</keyword>
<evidence type="ECO:0000256" key="8">
    <source>
        <dbReference type="ARBA" id="ARBA00023136"/>
    </source>
</evidence>
<dbReference type="RefSeq" id="WP_345518278.1">
    <property type="nucleotide sequence ID" value="NZ_BAABKM010000001.1"/>
</dbReference>
<protein>
    <recommendedName>
        <fullName evidence="9">Transport permease protein</fullName>
    </recommendedName>
</protein>
<dbReference type="PROSITE" id="PS51012">
    <property type="entry name" value="ABC_TM2"/>
    <property type="match status" value="1"/>
</dbReference>
<organism evidence="11 12">
    <name type="scientific">Nocardioides conyzicola</name>
    <dbReference type="NCBI Taxonomy" id="1651781"/>
    <lineage>
        <taxon>Bacteria</taxon>
        <taxon>Bacillati</taxon>
        <taxon>Actinomycetota</taxon>
        <taxon>Actinomycetes</taxon>
        <taxon>Propionibacteriales</taxon>
        <taxon>Nocardioidaceae</taxon>
        <taxon>Nocardioides</taxon>
    </lineage>
</organism>
<sequence length="287" mass="31032">MTTPPTSSLSALAAEHGLVRVGVRPSLPDYVRQVWVRRHFAVALAGSKAYARNQGSYLGQVWAVLTPLLWAGVYLLMFGVVLQTDRGVANYPGFLVIGVFLFHFGSASIQSGSKAVTNNMELIGSLQFPRALLPISAVLAELFTLLPSLLVLTVIVPVTGDPVQWSWLLLPVAVGLMWIFGTGVAFVLARAVAQTRDLARLVPFGLRVLMYGSGVFFSINHYVGNPAVVSVLQRQPIAVYLELGRGALLADVPLSPATWLWGIGWAAVAVVGGFVYFWHAEEKYARG</sequence>
<reference evidence="12" key="1">
    <citation type="journal article" date="2019" name="Int. J. Syst. Evol. Microbiol.">
        <title>The Global Catalogue of Microorganisms (GCM) 10K type strain sequencing project: providing services to taxonomists for standard genome sequencing and annotation.</title>
        <authorList>
            <consortium name="The Broad Institute Genomics Platform"/>
            <consortium name="The Broad Institute Genome Sequencing Center for Infectious Disease"/>
            <person name="Wu L."/>
            <person name="Ma J."/>
        </authorList>
    </citation>
    <scope>NUCLEOTIDE SEQUENCE [LARGE SCALE GENOMIC DNA]</scope>
    <source>
        <strain evidence="12">JCM 18531</strain>
    </source>
</reference>
<gene>
    <name evidence="11" type="ORF">GCM10023349_01680</name>
</gene>
<feature type="transmembrane region" description="Helical" evidence="9">
    <location>
        <begin position="88"/>
        <end position="110"/>
    </location>
</feature>
<dbReference type="InterPro" id="IPR013525">
    <property type="entry name" value="ABC2_TM"/>
</dbReference>
<comment type="similarity">
    <text evidence="2 9">Belongs to the ABC-2 integral membrane protein family.</text>
</comment>
<dbReference type="PANTHER" id="PTHR30413:SF8">
    <property type="entry name" value="TRANSPORT PERMEASE PROTEIN"/>
    <property type="match status" value="1"/>
</dbReference>
<evidence type="ECO:0000313" key="12">
    <source>
        <dbReference type="Proteomes" id="UP001499974"/>
    </source>
</evidence>
<comment type="subcellular location">
    <subcellularLocation>
        <location evidence="1">Cell inner membrane</location>
        <topology evidence="1">Multi-pass membrane protein</topology>
    </subcellularLocation>
    <subcellularLocation>
        <location evidence="9">Cell membrane</location>
        <topology evidence="9">Multi-pass membrane protein</topology>
    </subcellularLocation>
</comment>
<dbReference type="Proteomes" id="UP001499974">
    <property type="component" value="Unassembled WGS sequence"/>
</dbReference>
<feature type="transmembrane region" description="Helical" evidence="9">
    <location>
        <begin position="131"/>
        <end position="156"/>
    </location>
</feature>
<feature type="transmembrane region" description="Helical" evidence="9">
    <location>
        <begin position="168"/>
        <end position="189"/>
    </location>
</feature>
<feature type="transmembrane region" description="Helical" evidence="9">
    <location>
        <begin position="61"/>
        <end position="82"/>
    </location>
</feature>
<dbReference type="PANTHER" id="PTHR30413">
    <property type="entry name" value="INNER MEMBRANE TRANSPORT PERMEASE"/>
    <property type="match status" value="1"/>
</dbReference>
<evidence type="ECO:0000256" key="5">
    <source>
        <dbReference type="ARBA" id="ARBA00022519"/>
    </source>
</evidence>
<evidence type="ECO:0000256" key="9">
    <source>
        <dbReference type="RuleBase" id="RU361157"/>
    </source>
</evidence>